<evidence type="ECO:0000313" key="2">
    <source>
        <dbReference type="Proteomes" id="UP001209540"/>
    </source>
</evidence>
<dbReference type="AlphaFoldDB" id="A0AAD5KME0"/>
<keyword evidence="2" id="KW-1185">Reference proteome</keyword>
<dbReference type="Gene3D" id="1.25.40.10">
    <property type="entry name" value="Tetratricopeptide repeat domain"/>
    <property type="match status" value="1"/>
</dbReference>
<gene>
    <name evidence="1" type="ORF">BDA99DRAFT_496696</name>
</gene>
<protein>
    <recommendedName>
        <fullName evidence="3">F-box domain-containing protein</fullName>
    </recommendedName>
</protein>
<name>A0AAD5KME0_9FUNG</name>
<dbReference type="InterPro" id="IPR032675">
    <property type="entry name" value="LRR_dom_sf"/>
</dbReference>
<proteinExistence type="predicted"/>
<dbReference type="SUPFAM" id="SSF48452">
    <property type="entry name" value="TPR-like"/>
    <property type="match status" value="1"/>
</dbReference>
<reference evidence="1" key="1">
    <citation type="journal article" date="2022" name="IScience">
        <title>Evolution of zygomycete secretomes and the origins of terrestrial fungal ecologies.</title>
        <authorList>
            <person name="Chang Y."/>
            <person name="Wang Y."/>
            <person name="Mondo S."/>
            <person name="Ahrendt S."/>
            <person name="Andreopoulos W."/>
            <person name="Barry K."/>
            <person name="Beard J."/>
            <person name="Benny G.L."/>
            <person name="Blankenship S."/>
            <person name="Bonito G."/>
            <person name="Cuomo C."/>
            <person name="Desiro A."/>
            <person name="Gervers K.A."/>
            <person name="Hundley H."/>
            <person name="Kuo A."/>
            <person name="LaButti K."/>
            <person name="Lang B.F."/>
            <person name="Lipzen A."/>
            <person name="O'Donnell K."/>
            <person name="Pangilinan J."/>
            <person name="Reynolds N."/>
            <person name="Sandor L."/>
            <person name="Smith M.E."/>
            <person name="Tsang A."/>
            <person name="Grigoriev I.V."/>
            <person name="Stajich J.E."/>
            <person name="Spatafora J.W."/>
        </authorList>
    </citation>
    <scope>NUCLEOTIDE SEQUENCE</scope>
    <source>
        <strain evidence="1">RSA 2281</strain>
    </source>
</reference>
<accession>A0AAD5KME0</accession>
<evidence type="ECO:0000313" key="1">
    <source>
        <dbReference type="EMBL" id="KAI9275883.1"/>
    </source>
</evidence>
<dbReference type="SUPFAM" id="SSF52047">
    <property type="entry name" value="RNI-like"/>
    <property type="match status" value="1"/>
</dbReference>
<sequence length="687" mass="80238">MEFPPASPKRKLSYNSDELDWKDEMEHVINQAQEYAEDNDLDKAWELASTVIENNPHSMEAFLVRGELYKRQGHYNIAMNIFDQGAKSMEREEEKQILREKYQALSNHVLQVKKNEKDPIKLLPSEVSIMIFEYFGIGEWTIFTCTFVSKIWRKFVLTLCSSGWESARWDGSGSTSPAFIMLEQVASRVTSIESFNQMSKNTKEKYRAILNNANLDKVRKLKTDTINMDVLLPKVGSNLTSLILAIDYNPPKSFQLLDVEQILSDCPNIIHLGFDSATTRPENEDRKDYQYSPHIIKPFSGTTKITYSNLQTFIVRGHPLDDTIAGVIFQRSPNLRVFGTTVTSTRSGRRDHRNVIRTTMEKLELYSLSHLKSLLILPNETDNLDSLIEKIINEQYHHQNSHMTTTTGLKQIVIAPGKGSELNYLVPFLTQSRKTLEILTFDLNDYLDICDDEYETQTSMCVARWHDLFSNIPHLFTKLRTLEYKRQYVRTFDFDDIFVELIKRTPELESISLEGIGLLSNSIINALRDLHHLQKLKLERCSLSTKLHSWFKHYASSKNEELSPLKHIELINCKGFKHIKIWKPLSDFRGLDFVKITDCKMKRKEVQQFVYRYCQHSDVRSICLKDLEFVSDDEVKKLLKHRGDIELDYDDDFRMYNTYEYPYGWVEFKDDFVLEGYDENIGRYRLI</sequence>
<dbReference type="Proteomes" id="UP001209540">
    <property type="component" value="Unassembled WGS sequence"/>
</dbReference>
<comment type="caution">
    <text evidence="1">The sequence shown here is derived from an EMBL/GenBank/DDBJ whole genome shotgun (WGS) entry which is preliminary data.</text>
</comment>
<organism evidence="1 2">
    <name type="scientific">Phascolomyces articulosus</name>
    <dbReference type="NCBI Taxonomy" id="60185"/>
    <lineage>
        <taxon>Eukaryota</taxon>
        <taxon>Fungi</taxon>
        <taxon>Fungi incertae sedis</taxon>
        <taxon>Mucoromycota</taxon>
        <taxon>Mucoromycotina</taxon>
        <taxon>Mucoromycetes</taxon>
        <taxon>Mucorales</taxon>
        <taxon>Lichtheimiaceae</taxon>
        <taxon>Phascolomyces</taxon>
    </lineage>
</organism>
<dbReference type="InterPro" id="IPR011990">
    <property type="entry name" value="TPR-like_helical_dom_sf"/>
</dbReference>
<dbReference type="Gene3D" id="3.80.10.10">
    <property type="entry name" value="Ribonuclease Inhibitor"/>
    <property type="match status" value="1"/>
</dbReference>
<reference evidence="1" key="2">
    <citation type="submission" date="2023-02" db="EMBL/GenBank/DDBJ databases">
        <authorList>
            <consortium name="DOE Joint Genome Institute"/>
            <person name="Mondo S.J."/>
            <person name="Chang Y."/>
            <person name="Wang Y."/>
            <person name="Ahrendt S."/>
            <person name="Andreopoulos W."/>
            <person name="Barry K."/>
            <person name="Beard J."/>
            <person name="Benny G.L."/>
            <person name="Blankenship S."/>
            <person name="Bonito G."/>
            <person name="Cuomo C."/>
            <person name="Desiro A."/>
            <person name="Gervers K.A."/>
            <person name="Hundley H."/>
            <person name="Kuo A."/>
            <person name="LaButti K."/>
            <person name="Lang B.F."/>
            <person name="Lipzen A."/>
            <person name="O'Donnell K."/>
            <person name="Pangilinan J."/>
            <person name="Reynolds N."/>
            <person name="Sandor L."/>
            <person name="Smith M.W."/>
            <person name="Tsang A."/>
            <person name="Grigoriev I.V."/>
            <person name="Stajich J.E."/>
            <person name="Spatafora J.W."/>
        </authorList>
    </citation>
    <scope>NUCLEOTIDE SEQUENCE</scope>
    <source>
        <strain evidence="1">RSA 2281</strain>
    </source>
</reference>
<evidence type="ECO:0008006" key="3">
    <source>
        <dbReference type="Google" id="ProtNLM"/>
    </source>
</evidence>
<dbReference type="EMBL" id="JAIXMP010000003">
    <property type="protein sequence ID" value="KAI9275883.1"/>
    <property type="molecule type" value="Genomic_DNA"/>
</dbReference>